<feature type="transmembrane region" description="Helical" evidence="1">
    <location>
        <begin position="6"/>
        <end position="25"/>
    </location>
</feature>
<dbReference type="Proteomes" id="UP000515514">
    <property type="component" value="Chromosome"/>
</dbReference>
<dbReference type="EMBL" id="CP052909">
    <property type="protein sequence ID" value="QNJ98412.1"/>
    <property type="molecule type" value="Genomic_DNA"/>
</dbReference>
<feature type="transmembrane region" description="Helical" evidence="1">
    <location>
        <begin position="37"/>
        <end position="59"/>
    </location>
</feature>
<keyword evidence="1" id="KW-0812">Transmembrane</keyword>
<evidence type="ECO:0000313" key="3">
    <source>
        <dbReference type="Proteomes" id="UP000515514"/>
    </source>
</evidence>
<dbReference type="KEGG" id="alti:ALE3EI_1864"/>
<organism evidence="2 3">
    <name type="scientific">Constantimarinum furrinae</name>
    <dbReference type="NCBI Taxonomy" id="2562285"/>
    <lineage>
        <taxon>Bacteria</taxon>
        <taxon>Pseudomonadati</taxon>
        <taxon>Bacteroidota</taxon>
        <taxon>Flavobacteriia</taxon>
        <taxon>Flavobacteriales</taxon>
        <taxon>Flavobacteriaceae</taxon>
        <taxon>Altibacter/Constantimarinum group</taxon>
        <taxon>Constantimarinum</taxon>
    </lineage>
</organism>
<protein>
    <submittedName>
        <fullName evidence="2">Uncharacterized protein</fullName>
    </submittedName>
</protein>
<accession>A0A7G8PVP6</accession>
<sequence length="61" mass="6957">MSAVALEVILGFVFGILGMGLLMRYKKLTRSNYYRILFIVTALILIFFGVYLGYIGIFLNE</sequence>
<name>A0A7G8PVP6_9FLAO</name>
<keyword evidence="1" id="KW-0472">Membrane</keyword>
<gene>
    <name evidence="2" type="ORF">ALE3EI_1864</name>
</gene>
<reference evidence="2 3" key="1">
    <citation type="submission" date="2020-04" db="EMBL/GenBank/DDBJ databases">
        <title>Genome sequence of Altibacter aquimarinus strain ALE3EI.</title>
        <authorList>
            <person name="Oh H.-M."/>
            <person name="Jang D."/>
        </authorList>
    </citation>
    <scope>NUCLEOTIDE SEQUENCE [LARGE SCALE GENOMIC DNA]</scope>
    <source>
        <strain evidence="2 3">ALE3EI</strain>
    </source>
</reference>
<dbReference type="RefSeq" id="WP_186988053.1">
    <property type="nucleotide sequence ID" value="NZ_CP052909.1"/>
</dbReference>
<keyword evidence="1" id="KW-1133">Transmembrane helix</keyword>
<evidence type="ECO:0000256" key="1">
    <source>
        <dbReference type="SAM" id="Phobius"/>
    </source>
</evidence>
<keyword evidence="3" id="KW-1185">Reference proteome</keyword>
<proteinExistence type="predicted"/>
<evidence type="ECO:0000313" key="2">
    <source>
        <dbReference type="EMBL" id="QNJ98412.1"/>
    </source>
</evidence>
<dbReference type="AlphaFoldDB" id="A0A7G8PVP6"/>